<evidence type="ECO:0000313" key="2">
    <source>
        <dbReference type="EMBL" id="GCF92742.1"/>
    </source>
</evidence>
<dbReference type="AlphaFoldDB" id="A0A4P5PBC5"/>
<proteinExistence type="predicted"/>
<gene>
    <name evidence="2" type="ORF">NRIC_06330</name>
</gene>
<dbReference type="Gene3D" id="3.40.50.2300">
    <property type="match status" value="1"/>
</dbReference>
<name>A0A4P5PBC5_9ENTE</name>
<dbReference type="Proteomes" id="UP000290567">
    <property type="component" value="Unassembled WGS sequence"/>
</dbReference>
<dbReference type="PANTHER" id="PTHR34296:SF2">
    <property type="entry name" value="ABC TRANSPORTER GUANOSINE-BINDING PROTEIN NUPN"/>
    <property type="match status" value="1"/>
</dbReference>
<evidence type="ECO:0000313" key="3">
    <source>
        <dbReference type="Proteomes" id="UP000290567"/>
    </source>
</evidence>
<accession>A0A4P5PBC5</accession>
<dbReference type="PROSITE" id="PS51257">
    <property type="entry name" value="PROKAR_LIPOPROTEIN"/>
    <property type="match status" value="1"/>
</dbReference>
<sequence length="97" mass="10905">MKRTMKWTCLAVVFLLTGCGRESEESVEEKELAPKTSLISGVDGVDDRSFNQAGWEGLDKWGKEHGLKARKTTPMSKQISRKTTVQTSVRQLRMTTT</sequence>
<protein>
    <submittedName>
        <fullName evidence="2">Uncharacterized protein</fullName>
    </submittedName>
</protein>
<dbReference type="EMBL" id="BJCC01000006">
    <property type="protein sequence ID" value="GCF92742.1"/>
    <property type="molecule type" value="Genomic_DNA"/>
</dbReference>
<reference evidence="3" key="1">
    <citation type="submission" date="2019-02" db="EMBL/GenBank/DDBJ databases">
        <title>Draft genome sequence of Enterococcus sp. Gos25-1.</title>
        <authorList>
            <person name="Tanaka N."/>
            <person name="Shiwa Y."/>
            <person name="Fujita N."/>
        </authorList>
    </citation>
    <scope>NUCLEOTIDE SEQUENCE [LARGE SCALE GENOMIC DNA]</scope>
    <source>
        <strain evidence="3">Gos25-1</strain>
    </source>
</reference>
<evidence type="ECO:0000256" key="1">
    <source>
        <dbReference type="SAM" id="MobiDB-lite"/>
    </source>
</evidence>
<dbReference type="PANTHER" id="PTHR34296">
    <property type="entry name" value="TRANSCRIPTIONAL ACTIVATOR PROTEIN MED"/>
    <property type="match status" value="1"/>
</dbReference>
<feature type="compositionally biased region" description="Polar residues" evidence="1">
    <location>
        <begin position="73"/>
        <end position="97"/>
    </location>
</feature>
<keyword evidence="3" id="KW-1185">Reference proteome</keyword>
<feature type="region of interest" description="Disordered" evidence="1">
    <location>
        <begin position="69"/>
        <end position="97"/>
    </location>
</feature>
<comment type="caution">
    <text evidence="2">The sequence shown here is derived from an EMBL/GenBank/DDBJ whole genome shotgun (WGS) entry which is preliminary data.</text>
</comment>
<dbReference type="InterPro" id="IPR050957">
    <property type="entry name" value="BMP_lipoprotein"/>
</dbReference>
<organism evidence="2 3">
    <name type="scientific">Enterococcus florum</name>
    <dbReference type="NCBI Taxonomy" id="2480627"/>
    <lineage>
        <taxon>Bacteria</taxon>
        <taxon>Bacillati</taxon>
        <taxon>Bacillota</taxon>
        <taxon>Bacilli</taxon>
        <taxon>Lactobacillales</taxon>
        <taxon>Enterococcaceae</taxon>
        <taxon>Enterococcus</taxon>
    </lineage>
</organism>